<name>A0A9W7CNQ2_9STRA</name>
<organism evidence="2 3">
    <name type="scientific">Phytophthora lilii</name>
    <dbReference type="NCBI Taxonomy" id="2077276"/>
    <lineage>
        <taxon>Eukaryota</taxon>
        <taxon>Sar</taxon>
        <taxon>Stramenopiles</taxon>
        <taxon>Oomycota</taxon>
        <taxon>Peronosporomycetes</taxon>
        <taxon>Peronosporales</taxon>
        <taxon>Peronosporaceae</taxon>
        <taxon>Phytophthora</taxon>
    </lineage>
</organism>
<reference evidence="2" key="1">
    <citation type="submission" date="2023-04" db="EMBL/GenBank/DDBJ databases">
        <title>Phytophthora lilii NBRC 32176.</title>
        <authorList>
            <person name="Ichikawa N."/>
            <person name="Sato H."/>
            <person name="Tonouchi N."/>
        </authorList>
    </citation>
    <scope>NUCLEOTIDE SEQUENCE</scope>
    <source>
        <strain evidence="2">NBRC 32176</strain>
    </source>
</reference>
<accession>A0A9W7CNQ2</accession>
<evidence type="ECO:0000313" key="2">
    <source>
        <dbReference type="EMBL" id="GMF36946.1"/>
    </source>
</evidence>
<proteinExistence type="predicted"/>
<gene>
    <name evidence="2" type="ORF">Plil01_001560300</name>
</gene>
<protein>
    <submittedName>
        <fullName evidence="2">Unnamed protein product</fullName>
    </submittedName>
</protein>
<evidence type="ECO:0000256" key="1">
    <source>
        <dbReference type="SAM" id="SignalP"/>
    </source>
</evidence>
<dbReference type="EMBL" id="BSXW01001462">
    <property type="protein sequence ID" value="GMF36946.1"/>
    <property type="molecule type" value="Genomic_DNA"/>
</dbReference>
<dbReference type="Proteomes" id="UP001165083">
    <property type="component" value="Unassembled WGS sequence"/>
</dbReference>
<sequence length="100" mass="10887">MMHSRCLSLRFPIDTLGALLGVAVSRGGISGMTIPEAKREFGCSSATAGPIVPVKVLSKSEEVELQYKPIKSKTALRSPLKFNREVETCDHFQPEEVAVL</sequence>
<comment type="caution">
    <text evidence="2">The sequence shown here is derived from an EMBL/GenBank/DDBJ whole genome shotgun (WGS) entry which is preliminary data.</text>
</comment>
<keyword evidence="3" id="KW-1185">Reference proteome</keyword>
<keyword evidence="1" id="KW-0732">Signal</keyword>
<dbReference type="AlphaFoldDB" id="A0A9W7CNQ2"/>
<feature type="chain" id="PRO_5040738409" evidence="1">
    <location>
        <begin position="18"/>
        <end position="100"/>
    </location>
</feature>
<evidence type="ECO:0000313" key="3">
    <source>
        <dbReference type="Proteomes" id="UP001165083"/>
    </source>
</evidence>
<feature type="signal peptide" evidence="1">
    <location>
        <begin position="1"/>
        <end position="17"/>
    </location>
</feature>